<dbReference type="AlphaFoldDB" id="A0A1F5RHQ0"/>
<accession>A0A1F5RHQ0</accession>
<dbReference type="InterPro" id="IPR029787">
    <property type="entry name" value="Nucleotide_cyclase"/>
</dbReference>
<dbReference type="EMBL" id="MFFM01000011">
    <property type="protein sequence ID" value="OGF13864.1"/>
    <property type="molecule type" value="Genomic_DNA"/>
</dbReference>
<evidence type="ECO:0000313" key="2">
    <source>
        <dbReference type="EMBL" id="OGF13864.1"/>
    </source>
</evidence>
<name>A0A1F5RHQ0_9BACT</name>
<sequence>MDNASFKISEFEKIIKTSSRYISRTDETLGQPEQAREKISLVSRFLKERRLGGEILSVFGEAKNPGLVYVELPQGTREFHGQAAQMLLECCLYDADGQPNERAWDRWRDFGRNIYYGTVEEIYLNFTSAQPELALIFELAYRQLMSESSTPWWDQQSEAVRGKEPQVMRRFNLELTALLRPIRDKVLQKHSIDTELFEKLLDQGWNVTFDLENPQAGNFAPLLRELNLSQWMISELFHLLYTEQLKANEEALWEKLGSSNFAKPEEITNMISGSLAQITELAAKEIQKVLIKRASELEVKLNQELADLQKYTSRVKKQTQELVMLNNSDMSKVVDAKLYSENLLNLAAKVTDSLMQFQRNLTGQLWYLQDLERKEKALQTSIERCQALQRMPLKDLTAMLTSQSGEIGTDILKHLEFFNNLDQSIKRDWEGLTNSLAKTLVEMIRQGLEQANIKVKTLDREAARRNPNDPHAAAVLLEMEQAQADGRAISGLIEEQGGNRAFHVELLIENYRKFLKEVAEPIMNFRRLASLVRLWPPLMVKDPPVLRQQELCDEVFYLSERLKRYNRCYCFVAQGAVLPRSSAALKNDGEVRDRVYKHFSRVVAVMVYDIRGSSFMSSKLMNADKEREIKNKLGYMITQVIRQHGGFIVKDTGDGGLAWFGDNAHETYEKCYKEVFTGKGLKLRHSISSGTELNILPATESTKQAVDCATEMLNVAEKFIQENFSNYRDWFRDAKEREILYEGINYAVLPPAFKSLFRIGVGISSGSSGKEINLSLNSFGDTDLCGAAVNNASLYATGKDPSRSVIMLDHVSFANMMLNTERFTSLPQEKLWCTRTTGTDGWESKLRESLKICDSVADEGSYYIPGRNYSVRRAGYQILGLSNTSKEASLRMEAGDKEAAMQDDGRFMDPQTKTEIKFVYEVQPQEKGGK</sequence>
<dbReference type="SUPFAM" id="SSF55073">
    <property type="entry name" value="Nucleotide cyclase"/>
    <property type="match status" value="1"/>
</dbReference>
<gene>
    <name evidence="2" type="ORF">A2024_10475</name>
</gene>
<evidence type="ECO:0000313" key="3">
    <source>
        <dbReference type="Proteomes" id="UP000177230"/>
    </source>
</evidence>
<evidence type="ECO:0008006" key="4">
    <source>
        <dbReference type="Google" id="ProtNLM"/>
    </source>
</evidence>
<organism evidence="2 3">
    <name type="scientific">Candidatus Edwardsbacteria bacterium GWF2_54_11</name>
    <dbReference type="NCBI Taxonomy" id="1817851"/>
    <lineage>
        <taxon>Bacteria</taxon>
        <taxon>Candidatus Edwardsiibacteriota</taxon>
    </lineage>
</organism>
<reference evidence="2 3" key="1">
    <citation type="journal article" date="2016" name="Nat. Commun.">
        <title>Thousands of microbial genomes shed light on interconnected biogeochemical processes in an aquifer system.</title>
        <authorList>
            <person name="Anantharaman K."/>
            <person name="Brown C.T."/>
            <person name="Hug L.A."/>
            <person name="Sharon I."/>
            <person name="Castelle C.J."/>
            <person name="Probst A.J."/>
            <person name="Thomas B.C."/>
            <person name="Singh A."/>
            <person name="Wilkins M.J."/>
            <person name="Karaoz U."/>
            <person name="Brodie E.L."/>
            <person name="Williams K.H."/>
            <person name="Hubbard S.S."/>
            <person name="Banfield J.F."/>
        </authorList>
    </citation>
    <scope>NUCLEOTIDE SEQUENCE [LARGE SCALE GENOMIC DNA]</scope>
</reference>
<feature type="coiled-coil region" evidence="1">
    <location>
        <begin position="291"/>
        <end position="328"/>
    </location>
</feature>
<proteinExistence type="predicted"/>
<dbReference type="Gene3D" id="3.30.70.1230">
    <property type="entry name" value="Nucleotide cyclase"/>
    <property type="match status" value="1"/>
</dbReference>
<comment type="caution">
    <text evidence="2">The sequence shown here is derived from an EMBL/GenBank/DDBJ whole genome shotgun (WGS) entry which is preliminary data.</text>
</comment>
<protein>
    <recommendedName>
        <fullName evidence="4">Guanylate cyclase domain-containing protein</fullName>
    </recommendedName>
</protein>
<keyword evidence="1" id="KW-0175">Coiled coil</keyword>
<dbReference type="Proteomes" id="UP000177230">
    <property type="component" value="Unassembled WGS sequence"/>
</dbReference>
<evidence type="ECO:0000256" key="1">
    <source>
        <dbReference type="SAM" id="Coils"/>
    </source>
</evidence>